<evidence type="ECO:0000313" key="9">
    <source>
        <dbReference type="EMBL" id="SDJ54142.1"/>
    </source>
</evidence>
<evidence type="ECO:0000256" key="4">
    <source>
        <dbReference type="ARBA" id="ARBA00023274"/>
    </source>
</evidence>
<reference evidence="8 11" key="3">
    <citation type="submission" date="2021-03" db="EMBL/GenBank/DDBJ databases">
        <title>Genomic Encyclopedia of Type Strains, Phase IV (KMG-IV): sequencing the most valuable type-strain genomes for metagenomic binning, comparative biology and taxonomic classification.</title>
        <authorList>
            <person name="Goeker M."/>
        </authorList>
    </citation>
    <scope>NUCLEOTIDE SEQUENCE [LARGE SCALE GENOMIC DNA]</scope>
    <source>
        <strain evidence="8 11">DSM 22420</strain>
    </source>
</reference>
<evidence type="ECO:0000256" key="2">
    <source>
        <dbReference type="ARBA" id="ARBA00022884"/>
    </source>
</evidence>
<dbReference type="Proteomes" id="UP001519348">
    <property type="component" value="Unassembled WGS sequence"/>
</dbReference>
<dbReference type="EMBL" id="JAGGKN010000002">
    <property type="protein sequence ID" value="MBP1951671.1"/>
    <property type="molecule type" value="Genomic_DNA"/>
</dbReference>
<dbReference type="AlphaFoldDB" id="A0A1G8UK01"/>
<dbReference type="Pfam" id="PF01649">
    <property type="entry name" value="Ribosomal_S20p"/>
    <property type="match status" value="1"/>
</dbReference>
<dbReference type="NCBIfam" id="TIGR00029">
    <property type="entry name" value="S20"/>
    <property type="match status" value="1"/>
</dbReference>
<dbReference type="GO" id="GO:0003735">
    <property type="term" value="F:structural constituent of ribosome"/>
    <property type="evidence" value="ECO:0007669"/>
    <property type="project" value="InterPro"/>
</dbReference>
<dbReference type="Gene3D" id="1.20.58.110">
    <property type="entry name" value="Ribosomal protein S20"/>
    <property type="match status" value="1"/>
</dbReference>
<feature type="region of interest" description="Disordered" evidence="7">
    <location>
        <begin position="61"/>
        <end position="81"/>
    </location>
</feature>
<reference evidence="9" key="1">
    <citation type="submission" date="2016-10" db="EMBL/GenBank/DDBJ databases">
        <authorList>
            <person name="de Groot N.N."/>
        </authorList>
    </citation>
    <scope>NUCLEOTIDE SEQUENCE [LARGE SCALE GENOMIC DNA]</scope>
    <source>
        <strain evidence="9">CGMCC 1.8911</strain>
    </source>
</reference>
<dbReference type="InterPro" id="IPR036510">
    <property type="entry name" value="Ribosomal_bS20_sf"/>
</dbReference>
<evidence type="ECO:0000256" key="6">
    <source>
        <dbReference type="ARBA" id="ARBA00035343"/>
    </source>
</evidence>
<feature type="compositionally biased region" description="Basic residues" evidence="7">
    <location>
        <begin position="62"/>
        <end position="81"/>
    </location>
</feature>
<protein>
    <recommendedName>
        <fullName evidence="5">Small ribosomal subunit protein bS20</fullName>
    </recommendedName>
    <alternativeName>
        <fullName evidence="6">30S ribosomal protein S20</fullName>
    </alternativeName>
</protein>
<evidence type="ECO:0000313" key="11">
    <source>
        <dbReference type="Proteomes" id="UP001519348"/>
    </source>
</evidence>
<evidence type="ECO:0000256" key="5">
    <source>
        <dbReference type="ARBA" id="ARBA00035136"/>
    </source>
</evidence>
<keyword evidence="11" id="KW-1185">Reference proteome</keyword>
<dbReference type="GO" id="GO:1990904">
    <property type="term" value="C:ribonucleoprotein complex"/>
    <property type="evidence" value="ECO:0007669"/>
    <property type="project" value="UniProtKB-KW"/>
</dbReference>
<dbReference type="Proteomes" id="UP000242700">
    <property type="component" value="Unassembled WGS sequence"/>
</dbReference>
<dbReference type="GO" id="GO:0005840">
    <property type="term" value="C:ribosome"/>
    <property type="evidence" value="ECO:0007669"/>
    <property type="project" value="UniProtKB-KW"/>
</dbReference>
<evidence type="ECO:0000313" key="8">
    <source>
        <dbReference type="EMBL" id="MBP1951671.1"/>
    </source>
</evidence>
<dbReference type="GO" id="GO:0019843">
    <property type="term" value="F:rRNA binding"/>
    <property type="evidence" value="ECO:0007669"/>
    <property type="project" value="UniProtKB-KW"/>
</dbReference>
<reference evidence="10" key="2">
    <citation type="submission" date="2016-10" db="EMBL/GenBank/DDBJ databases">
        <authorList>
            <person name="Varghese N."/>
            <person name="Submissions S."/>
        </authorList>
    </citation>
    <scope>NUCLEOTIDE SEQUENCE [LARGE SCALE GENOMIC DNA]</scope>
    <source>
        <strain evidence="10">CGMCC 1.8911</strain>
    </source>
</reference>
<accession>A0A1G8UK01</accession>
<sequence>MPNIKSSIKRVRTNATAQDLNIAQKNAMRTAVKLAETAKSENADNKDELVSKAVKLVDKASKRNQIHANKASRMKSKLMAN</sequence>
<dbReference type="GO" id="GO:0006412">
    <property type="term" value="P:translation"/>
    <property type="evidence" value="ECO:0007669"/>
    <property type="project" value="InterPro"/>
</dbReference>
<dbReference type="OrthoDB" id="9808392at2"/>
<evidence type="ECO:0000256" key="3">
    <source>
        <dbReference type="ARBA" id="ARBA00022980"/>
    </source>
</evidence>
<dbReference type="RefSeq" id="WP_092594463.1">
    <property type="nucleotide sequence ID" value="NZ_BMCN01000001.1"/>
</dbReference>
<organism evidence="9 10">
    <name type="scientific">Jeotgalicoccus aerolatus</name>
    <dbReference type="NCBI Taxonomy" id="709510"/>
    <lineage>
        <taxon>Bacteria</taxon>
        <taxon>Bacillati</taxon>
        <taxon>Bacillota</taxon>
        <taxon>Bacilli</taxon>
        <taxon>Bacillales</taxon>
        <taxon>Staphylococcaceae</taxon>
        <taxon>Jeotgalicoccus</taxon>
    </lineage>
</organism>
<dbReference type="EMBL" id="FNFI01000001">
    <property type="protein sequence ID" value="SDJ54142.1"/>
    <property type="molecule type" value="Genomic_DNA"/>
</dbReference>
<dbReference type="InterPro" id="IPR002583">
    <property type="entry name" value="Ribosomal_bS20"/>
</dbReference>
<evidence type="ECO:0000256" key="1">
    <source>
        <dbReference type="ARBA" id="ARBA00022730"/>
    </source>
</evidence>
<name>A0A1G8UK01_9STAP</name>
<keyword evidence="2" id="KW-0694">RNA-binding</keyword>
<evidence type="ECO:0000313" key="10">
    <source>
        <dbReference type="Proteomes" id="UP000242700"/>
    </source>
</evidence>
<evidence type="ECO:0000256" key="7">
    <source>
        <dbReference type="SAM" id="MobiDB-lite"/>
    </source>
</evidence>
<dbReference type="SUPFAM" id="SSF46992">
    <property type="entry name" value="Ribosomal protein S20"/>
    <property type="match status" value="1"/>
</dbReference>
<keyword evidence="4" id="KW-0687">Ribonucleoprotein</keyword>
<keyword evidence="3 9" id="KW-0689">Ribosomal protein</keyword>
<keyword evidence="1" id="KW-0699">rRNA-binding</keyword>
<dbReference type="STRING" id="586411.SAMN05216187_10126"/>
<gene>
    <name evidence="8" type="ORF">J2Z27_000706</name>
    <name evidence="9" type="ORF">SAMN05216187_10126</name>
</gene>
<proteinExistence type="predicted"/>